<dbReference type="GO" id="GO:0003677">
    <property type="term" value="F:DNA binding"/>
    <property type="evidence" value="ECO:0007669"/>
    <property type="project" value="UniProtKB-KW"/>
</dbReference>
<dbReference type="Gene3D" id="1.20.120.530">
    <property type="entry name" value="GntR ligand-binding domain-like"/>
    <property type="match status" value="1"/>
</dbReference>
<dbReference type="Proteomes" id="UP000028525">
    <property type="component" value="Unassembled WGS sequence"/>
</dbReference>
<dbReference type="InterPro" id="IPR008920">
    <property type="entry name" value="TF_FadR/GntR_C"/>
</dbReference>
<reference evidence="5 6" key="1">
    <citation type="submission" date="2014-07" db="EMBL/GenBank/DDBJ databases">
        <title>Draft genome of Clostridium celerecrescens 152B isolated from sediments associated with methane hydrate from Krishna Godavari basin.</title>
        <authorList>
            <person name="Honkalas V.S."/>
            <person name="Dabir A.P."/>
            <person name="Arora P."/>
            <person name="Dhakephalkar P.K."/>
        </authorList>
    </citation>
    <scope>NUCLEOTIDE SEQUENCE [LARGE SCALE GENOMIC DNA]</scope>
    <source>
        <strain evidence="5 6">152B</strain>
    </source>
</reference>
<keyword evidence="3" id="KW-0804">Transcription</keyword>
<keyword evidence="1" id="KW-0805">Transcription regulation</keyword>
<dbReference type="InterPro" id="IPR036390">
    <property type="entry name" value="WH_DNA-bd_sf"/>
</dbReference>
<evidence type="ECO:0000256" key="3">
    <source>
        <dbReference type="ARBA" id="ARBA00023163"/>
    </source>
</evidence>
<evidence type="ECO:0000256" key="1">
    <source>
        <dbReference type="ARBA" id="ARBA00023015"/>
    </source>
</evidence>
<dbReference type="Gene3D" id="1.10.10.10">
    <property type="entry name" value="Winged helix-like DNA-binding domain superfamily/Winged helix DNA-binding domain"/>
    <property type="match status" value="1"/>
</dbReference>
<dbReference type="OrthoDB" id="368823at2"/>
<accession>A0A084JSI8</accession>
<dbReference type="SMART" id="SM00895">
    <property type="entry name" value="FCD"/>
    <property type="match status" value="1"/>
</dbReference>
<gene>
    <name evidence="5" type="ORF">IO98_01770</name>
</gene>
<name>A0A084JSI8_9FIRM</name>
<dbReference type="EMBL" id="JPME01000002">
    <property type="protein sequence ID" value="KEZ91922.1"/>
    <property type="molecule type" value="Genomic_DNA"/>
</dbReference>
<dbReference type="Pfam" id="PF00392">
    <property type="entry name" value="GntR"/>
    <property type="match status" value="1"/>
</dbReference>
<proteinExistence type="predicted"/>
<dbReference type="AlphaFoldDB" id="A0A084JSI8"/>
<comment type="caution">
    <text evidence="5">The sequence shown here is derived from an EMBL/GenBank/DDBJ whole genome shotgun (WGS) entry which is preliminary data.</text>
</comment>
<dbReference type="SMART" id="SM00345">
    <property type="entry name" value="HTH_GNTR"/>
    <property type="match status" value="1"/>
</dbReference>
<keyword evidence="6" id="KW-1185">Reference proteome</keyword>
<dbReference type="PROSITE" id="PS50949">
    <property type="entry name" value="HTH_GNTR"/>
    <property type="match status" value="1"/>
</dbReference>
<dbReference type="SUPFAM" id="SSF46785">
    <property type="entry name" value="Winged helix' DNA-binding domain"/>
    <property type="match status" value="1"/>
</dbReference>
<dbReference type="PRINTS" id="PR00035">
    <property type="entry name" value="HTHGNTR"/>
</dbReference>
<dbReference type="InterPro" id="IPR000524">
    <property type="entry name" value="Tscrpt_reg_HTH_GntR"/>
</dbReference>
<keyword evidence="2" id="KW-0238">DNA-binding</keyword>
<organism evidence="5 6">
    <name type="scientific">Lacrimispora celerecrescens</name>
    <dbReference type="NCBI Taxonomy" id="29354"/>
    <lineage>
        <taxon>Bacteria</taxon>
        <taxon>Bacillati</taxon>
        <taxon>Bacillota</taxon>
        <taxon>Clostridia</taxon>
        <taxon>Lachnospirales</taxon>
        <taxon>Lachnospiraceae</taxon>
        <taxon>Lacrimispora</taxon>
    </lineage>
</organism>
<dbReference type="PANTHER" id="PTHR43537:SF45">
    <property type="entry name" value="GNTR FAMILY REGULATORY PROTEIN"/>
    <property type="match status" value="1"/>
</dbReference>
<dbReference type="Pfam" id="PF07729">
    <property type="entry name" value="FCD"/>
    <property type="match status" value="1"/>
</dbReference>
<evidence type="ECO:0000256" key="2">
    <source>
        <dbReference type="ARBA" id="ARBA00023125"/>
    </source>
</evidence>
<evidence type="ECO:0000259" key="4">
    <source>
        <dbReference type="PROSITE" id="PS50949"/>
    </source>
</evidence>
<feature type="domain" description="HTH gntR-type" evidence="4">
    <location>
        <begin position="10"/>
        <end position="77"/>
    </location>
</feature>
<dbReference type="InterPro" id="IPR011711">
    <property type="entry name" value="GntR_C"/>
</dbReference>
<dbReference type="CDD" id="cd07377">
    <property type="entry name" value="WHTH_GntR"/>
    <property type="match status" value="1"/>
</dbReference>
<dbReference type="PANTHER" id="PTHR43537">
    <property type="entry name" value="TRANSCRIPTIONAL REGULATOR, GNTR FAMILY"/>
    <property type="match status" value="1"/>
</dbReference>
<evidence type="ECO:0000313" key="5">
    <source>
        <dbReference type="EMBL" id="KEZ91922.1"/>
    </source>
</evidence>
<dbReference type="STRING" id="29354.IO98_01770"/>
<dbReference type="SUPFAM" id="SSF48008">
    <property type="entry name" value="GntR ligand-binding domain-like"/>
    <property type="match status" value="1"/>
</dbReference>
<sequence length="232" mass="27218">MNYLNSNSQPVSADYVFLNIRKRILKLELEPGTRISENQMAEEYGVSRTIIRNAFARLNQLGLLTVYPQRGTYVSLIDLKLIGDLLILRTAVEKEELYELLSQRDDEKIKKLVKELEDNLEKQEAYRNMEGYDLEFQTLDSAFHRAIAESVERYNLIKLLEDLMLHITRWRNFDVALGKRMPHLIDEHRKIIEEIKGGDFIKAQQAMADHLETISEIKAKAKERYPQYFVNI</sequence>
<dbReference type="GO" id="GO:0003700">
    <property type="term" value="F:DNA-binding transcription factor activity"/>
    <property type="evidence" value="ECO:0007669"/>
    <property type="project" value="InterPro"/>
</dbReference>
<dbReference type="InterPro" id="IPR036388">
    <property type="entry name" value="WH-like_DNA-bd_sf"/>
</dbReference>
<evidence type="ECO:0000313" key="6">
    <source>
        <dbReference type="Proteomes" id="UP000028525"/>
    </source>
</evidence>
<protein>
    <submittedName>
        <fullName evidence="5">GntR family transcriptional regulator</fullName>
    </submittedName>
</protein>